<comment type="caution">
    <text evidence="11">The sequence shown here is derived from an EMBL/GenBank/DDBJ whole genome shotgun (WGS) entry which is preliminary data.</text>
</comment>
<dbReference type="GO" id="GO:0046872">
    <property type="term" value="F:metal ion binding"/>
    <property type="evidence" value="ECO:0007669"/>
    <property type="project" value="UniProtKB-KW"/>
</dbReference>
<keyword evidence="4" id="KW-0479">Metal-binding</keyword>
<dbReference type="GO" id="GO:0051607">
    <property type="term" value="P:defense response to virus"/>
    <property type="evidence" value="ECO:0007669"/>
    <property type="project" value="UniProtKB-KW"/>
</dbReference>
<dbReference type="Pfam" id="PF00078">
    <property type="entry name" value="RVT_1"/>
    <property type="match status" value="1"/>
</dbReference>
<dbReference type="AlphaFoldDB" id="A0A510XUH0"/>
<dbReference type="InterPro" id="IPR043502">
    <property type="entry name" value="DNA/RNA_pol_sf"/>
</dbReference>
<organism evidence="11 12">
    <name type="scientific">Pseudoalteromonas espejiana</name>
    <dbReference type="NCBI Taxonomy" id="28107"/>
    <lineage>
        <taxon>Bacteria</taxon>
        <taxon>Pseudomonadati</taxon>
        <taxon>Pseudomonadota</taxon>
        <taxon>Gammaproteobacteria</taxon>
        <taxon>Alteromonadales</taxon>
        <taxon>Pseudoalteromonadaceae</taxon>
        <taxon>Pseudoalteromonas</taxon>
    </lineage>
</organism>
<dbReference type="RefSeq" id="WP_245852296.1">
    <property type="nucleotide sequence ID" value="NZ_BJUM01000012.1"/>
</dbReference>
<keyword evidence="5" id="KW-0460">Magnesium</keyword>
<proteinExistence type="inferred from homology"/>
<dbReference type="GO" id="GO:0003964">
    <property type="term" value="F:RNA-directed DNA polymerase activity"/>
    <property type="evidence" value="ECO:0007669"/>
    <property type="project" value="UniProtKB-KW"/>
</dbReference>
<dbReference type="CDD" id="cd03487">
    <property type="entry name" value="RT_Bac_retron_II"/>
    <property type="match status" value="1"/>
</dbReference>
<keyword evidence="3" id="KW-0548">Nucleotidyltransferase</keyword>
<keyword evidence="7" id="KW-0051">Antiviral defense</keyword>
<name>A0A510XUH0_9GAMM</name>
<comment type="catalytic activity">
    <reaction evidence="9">
        <text>DNA(n) + a 2'-deoxyribonucleoside 5'-triphosphate = DNA(n+1) + diphosphate</text>
        <dbReference type="Rhea" id="RHEA:22508"/>
        <dbReference type="Rhea" id="RHEA-COMP:17339"/>
        <dbReference type="Rhea" id="RHEA-COMP:17340"/>
        <dbReference type="ChEBI" id="CHEBI:33019"/>
        <dbReference type="ChEBI" id="CHEBI:61560"/>
        <dbReference type="ChEBI" id="CHEBI:173112"/>
        <dbReference type="EC" id="2.7.7.49"/>
    </reaction>
</comment>
<evidence type="ECO:0000313" key="12">
    <source>
        <dbReference type="Proteomes" id="UP000321419"/>
    </source>
</evidence>
<dbReference type="PANTHER" id="PTHR34047">
    <property type="entry name" value="NUCLEAR INTRON MATURASE 1, MITOCHONDRIAL-RELATED"/>
    <property type="match status" value="1"/>
</dbReference>
<keyword evidence="6" id="KW-0695">RNA-directed DNA polymerase</keyword>
<dbReference type="InterPro" id="IPR053543">
    <property type="entry name" value="Bacterial_RT"/>
</dbReference>
<dbReference type="PROSITE" id="PS50878">
    <property type="entry name" value="RT_POL"/>
    <property type="match status" value="1"/>
</dbReference>
<evidence type="ECO:0000259" key="10">
    <source>
        <dbReference type="PROSITE" id="PS50878"/>
    </source>
</evidence>
<evidence type="ECO:0000256" key="8">
    <source>
        <dbReference type="ARBA" id="ARBA00034120"/>
    </source>
</evidence>
<dbReference type="PRINTS" id="PR00866">
    <property type="entry name" value="RNADNAPOLMS"/>
</dbReference>
<gene>
    <name evidence="11" type="ORF">PES01_15200</name>
</gene>
<protein>
    <recommendedName>
        <fullName evidence="1">RNA-directed DNA polymerase</fullName>
        <ecNumber evidence="1">2.7.7.49</ecNumber>
    </recommendedName>
</protein>
<dbReference type="Proteomes" id="UP000321419">
    <property type="component" value="Unassembled WGS sequence"/>
</dbReference>
<evidence type="ECO:0000256" key="3">
    <source>
        <dbReference type="ARBA" id="ARBA00022695"/>
    </source>
</evidence>
<reference evidence="11 12" key="1">
    <citation type="submission" date="2019-07" db="EMBL/GenBank/DDBJ databases">
        <title>Whole genome shotgun sequence of Pseudoalteromonas espejiana NBRC 102222.</title>
        <authorList>
            <person name="Hosoyama A."/>
            <person name="Uohara A."/>
            <person name="Ohji S."/>
            <person name="Ichikawa N."/>
        </authorList>
    </citation>
    <scope>NUCLEOTIDE SEQUENCE [LARGE SCALE GENOMIC DNA]</scope>
    <source>
        <strain evidence="11 12">NBRC 102222</strain>
    </source>
</reference>
<dbReference type="NCBIfam" id="NF038237">
    <property type="entry name" value="retron_Ec67_fus"/>
    <property type="match status" value="1"/>
</dbReference>
<evidence type="ECO:0000256" key="1">
    <source>
        <dbReference type="ARBA" id="ARBA00012493"/>
    </source>
</evidence>
<keyword evidence="12" id="KW-1185">Reference proteome</keyword>
<evidence type="ECO:0000313" key="11">
    <source>
        <dbReference type="EMBL" id="GEK54675.1"/>
    </source>
</evidence>
<keyword evidence="2" id="KW-0808">Transferase</keyword>
<dbReference type="InterPro" id="IPR000123">
    <property type="entry name" value="Reverse_transcriptase_msDNA"/>
</dbReference>
<dbReference type="EMBL" id="BJUM01000012">
    <property type="protein sequence ID" value="GEK54675.1"/>
    <property type="molecule type" value="Genomic_DNA"/>
</dbReference>
<dbReference type="GO" id="GO:0003723">
    <property type="term" value="F:RNA binding"/>
    <property type="evidence" value="ECO:0007669"/>
    <property type="project" value="InterPro"/>
</dbReference>
<comment type="similarity">
    <text evidence="8">Belongs to the bacterial reverse transcriptase family.</text>
</comment>
<evidence type="ECO:0000256" key="5">
    <source>
        <dbReference type="ARBA" id="ARBA00022842"/>
    </source>
</evidence>
<sequence length="619" mass="70855">MLSRLKNLKGAATKPQLASILNVSPVFLTKCLYIIKPENQYHQFEVNKKSGGKRVITAPSEDLKGLQSKLSELLLDCIDEINTLKYPDSQLVSPKKNISKKNDPSAEVLKVKISNAAIKQPYLSHGFTRQRSILTNAVMHLGQKSVLNIDLENFFDSFNFGRVRGFFIKNKNFELSPSIATVIAQIACYKDTLPQGSPCSPVITNLITHHLDIRLASLAKRYKCTYTRYADDITFSTRLSVFPPEIMCDSLNGFAPGKRLKRAIKHAGFSINERKTRIQYKNSRQDVTGLIVNKKPNVKSEYWRTARAKCNSLFNTGHFITNKNGRSVEGNINELEGQLNFIDQVDHYNRMRQSPPLSPEYSLKNYGKRTNGLLSGRETVFSKFLFYRLFYANEKPTILCEGKTDNVYLKSAINQLHNQYKQLVNIGDEYKLLVRFIEYSKRTRFLLELYGGADYLRGFIDTYAVKSKIYNAPKPENPVIIFIDNDDGPKQIETLLQSRNFNKKTTLVPNTLDPKKDVRKAEFIHVIDNLYVVFTPRGDQDEDTDIEYFFGDDARLRKHTNGMFFNTVQNRDPLKDLSKEVFATQIIKAQKKHINFNGLIPLLDRIVNVINHYDSVKGL</sequence>
<evidence type="ECO:0000256" key="4">
    <source>
        <dbReference type="ARBA" id="ARBA00022723"/>
    </source>
</evidence>
<dbReference type="InterPro" id="IPR000477">
    <property type="entry name" value="RT_dom"/>
</dbReference>
<evidence type="ECO:0000256" key="2">
    <source>
        <dbReference type="ARBA" id="ARBA00022679"/>
    </source>
</evidence>
<evidence type="ECO:0000256" key="7">
    <source>
        <dbReference type="ARBA" id="ARBA00023118"/>
    </source>
</evidence>
<dbReference type="SUPFAM" id="SSF56672">
    <property type="entry name" value="DNA/RNA polymerases"/>
    <property type="match status" value="1"/>
</dbReference>
<dbReference type="PANTHER" id="PTHR34047:SF7">
    <property type="entry name" value="RNA-DIRECTED DNA POLYMERASE"/>
    <property type="match status" value="1"/>
</dbReference>
<dbReference type="EC" id="2.7.7.49" evidence="1"/>
<dbReference type="InterPro" id="IPR051083">
    <property type="entry name" value="GrpII_Intron_Splice-Mob/Def"/>
</dbReference>
<evidence type="ECO:0000256" key="9">
    <source>
        <dbReference type="ARBA" id="ARBA00048173"/>
    </source>
</evidence>
<evidence type="ECO:0000256" key="6">
    <source>
        <dbReference type="ARBA" id="ARBA00022918"/>
    </source>
</evidence>
<feature type="domain" description="Reverse transcriptase" evidence="10">
    <location>
        <begin position="1"/>
        <end position="292"/>
    </location>
</feature>
<accession>A0A510XUH0</accession>